<dbReference type="PROSITE" id="PS00678">
    <property type="entry name" value="WD_REPEATS_1"/>
    <property type="match status" value="2"/>
</dbReference>
<dbReference type="Pfam" id="PF00400">
    <property type="entry name" value="WD40"/>
    <property type="match status" value="2"/>
</dbReference>
<dbReference type="EMBL" id="CAJHJT010000001">
    <property type="protein sequence ID" value="CAD6993690.1"/>
    <property type="molecule type" value="Genomic_DNA"/>
</dbReference>
<dbReference type="SUPFAM" id="SSF50978">
    <property type="entry name" value="WD40 repeat-like"/>
    <property type="match status" value="1"/>
</dbReference>
<evidence type="ECO:0000313" key="4">
    <source>
        <dbReference type="EMBL" id="CAD6993690.1"/>
    </source>
</evidence>
<keyword evidence="1 3" id="KW-0853">WD repeat</keyword>
<dbReference type="PROSITE" id="PS50294">
    <property type="entry name" value="WD_REPEATS_REGION"/>
    <property type="match status" value="2"/>
</dbReference>
<dbReference type="PANTHER" id="PTHR19846">
    <property type="entry name" value="WD40 REPEAT PROTEIN"/>
    <property type="match status" value="1"/>
</dbReference>
<feature type="repeat" description="WD" evidence="3">
    <location>
        <begin position="51"/>
        <end position="85"/>
    </location>
</feature>
<gene>
    <name evidence="4" type="ORF">CCAP1982_LOCUS2496</name>
</gene>
<dbReference type="GO" id="GO:0000398">
    <property type="term" value="P:mRNA splicing, via spliceosome"/>
    <property type="evidence" value="ECO:0007669"/>
    <property type="project" value="TreeGrafter"/>
</dbReference>
<evidence type="ECO:0000256" key="2">
    <source>
        <dbReference type="ARBA" id="ARBA00022737"/>
    </source>
</evidence>
<dbReference type="Gene3D" id="2.130.10.10">
    <property type="entry name" value="YVTN repeat-like/Quinoprotein amine dehydrogenase"/>
    <property type="match status" value="1"/>
</dbReference>
<dbReference type="AlphaFoldDB" id="A0A811U5H3"/>
<evidence type="ECO:0000313" key="5">
    <source>
        <dbReference type="Proteomes" id="UP000606786"/>
    </source>
</evidence>
<dbReference type="GO" id="GO:0017070">
    <property type="term" value="F:U6 snRNA binding"/>
    <property type="evidence" value="ECO:0007669"/>
    <property type="project" value="TreeGrafter"/>
</dbReference>
<dbReference type="GO" id="GO:0046540">
    <property type="term" value="C:U4/U6 x U5 tri-snRNP complex"/>
    <property type="evidence" value="ECO:0007669"/>
    <property type="project" value="TreeGrafter"/>
</dbReference>
<dbReference type="PROSITE" id="PS50082">
    <property type="entry name" value="WD_REPEATS_2"/>
    <property type="match status" value="2"/>
</dbReference>
<evidence type="ECO:0000256" key="1">
    <source>
        <dbReference type="ARBA" id="ARBA00022574"/>
    </source>
</evidence>
<dbReference type="SMART" id="SM00320">
    <property type="entry name" value="WD40"/>
    <property type="match status" value="2"/>
</dbReference>
<organism evidence="4 5">
    <name type="scientific">Ceratitis capitata</name>
    <name type="common">Mediterranean fruit fly</name>
    <name type="synonym">Tephritis capitata</name>
    <dbReference type="NCBI Taxonomy" id="7213"/>
    <lineage>
        <taxon>Eukaryota</taxon>
        <taxon>Metazoa</taxon>
        <taxon>Ecdysozoa</taxon>
        <taxon>Arthropoda</taxon>
        <taxon>Hexapoda</taxon>
        <taxon>Insecta</taxon>
        <taxon>Pterygota</taxon>
        <taxon>Neoptera</taxon>
        <taxon>Endopterygota</taxon>
        <taxon>Diptera</taxon>
        <taxon>Brachycera</taxon>
        <taxon>Muscomorpha</taxon>
        <taxon>Tephritoidea</taxon>
        <taxon>Tephritidae</taxon>
        <taxon>Ceratitis</taxon>
        <taxon>Ceratitis</taxon>
    </lineage>
</organism>
<dbReference type="GO" id="GO:0030621">
    <property type="term" value="F:U4 snRNA binding"/>
    <property type="evidence" value="ECO:0007669"/>
    <property type="project" value="TreeGrafter"/>
</dbReference>
<dbReference type="OrthoDB" id="674604at2759"/>
<dbReference type="InterPro" id="IPR036322">
    <property type="entry name" value="WD40_repeat_dom_sf"/>
</dbReference>
<protein>
    <submittedName>
        <fullName evidence="4">(Mediterranean fruit fly) hypothetical protein</fullName>
    </submittedName>
</protein>
<dbReference type="Proteomes" id="UP000606786">
    <property type="component" value="Unassembled WGS sequence"/>
</dbReference>
<evidence type="ECO:0000256" key="3">
    <source>
        <dbReference type="PROSITE-ProRule" id="PRU00221"/>
    </source>
</evidence>
<keyword evidence="2" id="KW-0677">Repeat</keyword>
<name>A0A811U5H3_CERCA</name>
<dbReference type="InterPro" id="IPR001680">
    <property type="entry name" value="WD40_rpt"/>
</dbReference>
<accession>A0A811U5H3</accession>
<feature type="repeat" description="WD" evidence="3">
    <location>
        <begin position="8"/>
        <end position="42"/>
    </location>
</feature>
<dbReference type="InterPro" id="IPR019775">
    <property type="entry name" value="WD40_repeat_CS"/>
</dbReference>
<reference evidence="4" key="1">
    <citation type="submission" date="2020-11" db="EMBL/GenBank/DDBJ databases">
        <authorList>
            <person name="Whitehead M."/>
        </authorList>
    </citation>
    <scope>NUCLEOTIDE SEQUENCE</scope>
    <source>
        <strain evidence="4">EGII</strain>
    </source>
</reference>
<keyword evidence="5" id="KW-1185">Reference proteome</keyword>
<dbReference type="InterPro" id="IPR015943">
    <property type="entry name" value="WD40/YVTN_repeat-like_dom_sf"/>
</dbReference>
<proteinExistence type="predicted"/>
<sequence length="119" mass="13397">MPSLVSQLRGHTAELSNCVWNFSCIHIATSSLDSTAQLWDVRRLDAPLFNITGHREEVLDVCFNSSGCRLATCSSDCTARVWNVRGDLEQLAVMEGHNDEVSKVDSKYLCYNLLQYYCC</sequence>
<comment type="caution">
    <text evidence="4">The sequence shown here is derived from an EMBL/GenBank/DDBJ whole genome shotgun (WGS) entry which is preliminary data.</text>
</comment>
<dbReference type="PANTHER" id="PTHR19846:SF0">
    <property type="entry name" value="PRE-MRNA PROCESSING FACTOR 4"/>
    <property type="match status" value="1"/>
</dbReference>